<dbReference type="OrthoDB" id="2479150at2759"/>
<keyword evidence="3" id="KW-1185">Reference proteome</keyword>
<sequence>MKKNLEKADEKHRKKAREFLDENKGELNKVKRSKFIPPRAPKFDAAPGQVMKGSGKQDIKQRKEKGRIVSGKTIGTRRSNIAIMRLKCD</sequence>
<comment type="caution">
    <text evidence="2">The sequence shown here is derived from an EMBL/GenBank/DDBJ whole genome shotgun (WGS) entry which is preliminary data.</text>
</comment>
<organism evidence="2 3">
    <name type="scientific">Gigaspora margarita</name>
    <dbReference type="NCBI Taxonomy" id="4874"/>
    <lineage>
        <taxon>Eukaryota</taxon>
        <taxon>Fungi</taxon>
        <taxon>Fungi incertae sedis</taxon>
        <taxon>Mucoromycota</taxon>
        <taxon>Glomeromycotina</taxon>
        <taxon>Glomeromycetes</taxon>
        <taxon>Diversisporales</taxon>
        <taxon>Gigasporaceae</taxon>
        <taxon>Gigaspora</taxon>
    </lineage>
</organism>
<protein>
    <submittedName>
        <fullName evidence="2">Uncharacterized protein</fullName>
    </submittedName>
</protein>
<name>A0A8H4ENN8_GIGMA</name>
<evidence type="ECO:0000313" key="3">
    <source>
        <dbReference type="Proteomes" id="UP000439903"/>
    </source>
</evidence>
<evidence type="ECO:0000313" key="2">
    <source>
        <dbReference type="EMBL" id="KAF0524629.1"/>
    </source>
</evidence>
<dbReference type="EMBL" id="WTPW01000312">
    <property type="protein sequence ID" value="KAF0524629.1"/>
    <property type="molecule type" value="Genomic_DNA"/>
</dbReference>
<feature type="compositionally biased region" description="Basic and acidic residues" evidence="1">
    <location>
        <begin position="1"/>
        <end position="29"/>
    </location>
</feature>
<dbReference type="AlphaFoldDB" id="A0A8H4ENN8"/>
<evidence type="ECO:0000256" key="1">
    <source>
        <dbReference type="SAM" id="MobiDB-lite"/>
    </source>
</evidence>
<reference evidence="2 3" key="1">
    <citation type="journal article" date="2019" name="Environ. Microbiol.">
        <title>At the nexus of three kingdoms: the genome of the mycorrhizal fungus Gigaspora margarita provides insights into plant, endobacterial and fungal interactions.</title>
        <authorList>
            <person name="Venice F."/>
            <person name="Ghignone S."/>
            <person name="Salvioli di Fossalunga A."/>
            <person name="Amselem J."/>
            <person name="Novero M."/>
            <person name="Xianan X."/>
            <person name="Sedzielewska Toro K."/>
            <person name="Morin E."/>
            <person name="Lipzen A."/>
            <person name="Grigoriev I.V."/>
            <person name="Henrissat B."/>
            <person name="Martin F.M."/>
            <person name="Bonfante P."/>
        </authorList>
    </citation>
    <scope>NUCLEOTIDE SEQUENCE [LARGE SCALE GENOMIC DNA]</scope>
    <source>
        <strain evidence="2 3">BEG34</strain>
    </source>
</reference>
<dbReference type="Proteomes" id="UP000439903">
    <property type="component" value="Unassembled WGS sequence"/>
</dbReference>
<gene>
    <name evidence="2" type="ORF">F8M41_015083</name>
</gene>
<accession>A0A8H4ENN8</accession>
<feature type="region of interest" description="Disordered" evidence="1">
    <location>
        <begin position="1"/>
        <end position="73"/>
    </location>
</feature>
<proteinExistence type="predicted"/>